<sequence length="45" mass="4981">MLTDDVAPAAYTARAYQPPALLARPVPSLVVFFHTTWVNEPVAWP</sequence>
<reference evidence="1 2" key="1">
    <citation type="submission" date="2020-09" db="EMBL/GenBank/DDBJ databases">
        <title>Actinomycete isolated from the Camponotus japonicus Mayr.</title>
        <authorList>
            <person name="Gong X."/>
        </authorList>
    </citation>
    <scope>NUCLEOTIDE SEQUENCE [LARGE SCALE GENOMIC DNA]</scope>
    <source>
        <strain evidence="1 2">2C-HV3</strain>
    </source>
</reference>
<dbReference type="Proteomes" id="UP000653231">
    <property type="component" value="Unassembled WGS sequence"/>
</dbReference>
<protein>
    <submittedName>
        <fullName evidence="1">Uncharacterized protein</fullName>
    </submittedName>
</protein>
<accession>A0ABR8LF69</accession>
<name>A0ABR8LF69_9ACTN</name>
<keyword evidence="2" id="KW-1185">Reference proteome</keyword>
<proteinExistence type="predicted"/>
<comment type="caution">
    <text evidence="1">The sequence shown here is derived from an EMBL/GenBank/DDBJ whole genome shotgun (WGS) entry which is preliminary data.</text>
</comment>
<gene>
    <name evidence="1" type="ORF">IEQ31_28585</name>
</gene>
<dbReference type="EMBL" id="JACXRZ010000026">
    <property type="protein sequence ID" value="MBD3147118.1"/>
    <property type="molecule type" value="Genomic_DNA"/>
</dbReference>
<evidence type="ECO:0000313" key="2">
    <source>
        <dbReference type="Proteomes" id="UP000653231"/>
    </source>
</evidence>
<dbReference type="RefSeq" id="WP_191054355.1">
    <property type="nucleotide sequence ID" value="NZ_JACXRZ010000026.1"/>
</dbReference>
<organism evidence="1 2">
    <name type="scientific">Microbispora bryophytorum subsp. camponoti</name>
    <dbReference type="NCBI Taxonomy" id="1677852"/>
    <lineage>
        <taxon>Bacteria</taxon>
        <taxon>Bacillati</taxon>
        <taxon>Actinomycetota</taxon>
        <taxon>Actinomycetes</taxon>
        <taxon>Streptosporangiales</taxon>
        <taxon>Streptosporangiaceae</taxon>
        <taxon>Microbispora</taxon>
    </lineage>
</organism>
<evidence type="ECO:0000313" key="1">
    <source>
        <dbReference type="EMBL" id="MBD3147118.1"/>
    </source>
</evidence>